<dbReference type="EMBL" id="LR699119">
    <property type="protein sequence ID" value="VVC75170.1"/>
    <property type="molecule type" value="Genomic_DNA"/>
</dbReference>
<proteinExistence type="inferred from homology"/>
<dbReference type="Proteomes" id="UP000324194">
    <property type="component" value="Chromosome 1"/>
</dbReference>
<evidence type="ECO:0000313" key="9">
    <source>
        <dbReference type="Proteomes" id="UP000324194"/>
    </source>
</evidence>
<dbReference type="GO" id="GO:0005840">
    <property type="term" value="C:ribosome"/>
    <property type="evidence" value="ECO:0007669"/>
    <property type="project" value="UniProtKB-KW"/>
</dbReference>
<dbReference type="InterPro" id="IPR003256">
    <property type="entry name" value="Ribosomal_uL24"/>
</dbReference>
<dbReference type="PANTHER" id="PTHR12903">
    <property type="entry name" value="MITOCHONDRIAL RIBOSOMAL PROTEIN L24"/>
    <property type="match status" value="1"/>
</dbReference>
<dbReference type="GO" id="GO:0019843">
    <property type="term" value="F:rRNA binding"/>
    <property type="evidence" value="ECO:0007669"/>
    <property type="project" value="UniProtKB-UniRule"/>
</dbReference>
<keyword evidence="9" id="KW-1185">Reference proteome</keyword>
<dbReference type="Pfam" id="PF00467">
    <property type="entry name" value="KOW"/>
    <property type="match status" value="1"/>
</dbReference>
<dbReference type="InterPro" id="IPR041988">
    <property type="entry name" value="Ribosomal_uL24_KOW"/>
</dbReference>
<evidence type="ECO:0000256" key="1">
    <source>
        <dbReference type="ARBA" id="ARBA00010618"/>
    </source>
</evidence>
<dbReference type="SUPFAM" id="SSF50104">
    <property type="entry name" value="Translation proteins SH3-like domain"/>
    <property type="match status" value="1"/>
</dbReference>
<gene>
    <name evidence="5 8" type="primary">rplX</name>
    <name evidence="8" type="ORF">AQUSIP_04570</name>
</gene>
<keyword evidence="2 5" id="KW-0689">Ribosomal protein</keyword>
<protein>
    <recommendedName>
        <fullName evidence="4 5">Large ribosomal subunit protein uL24</fullName>
    </recommendedName>
</protein>
<dbReference type="GO" id="GO:0003735">
    <property type="term" value="F:structural constituent of ribosome"/>
    <property type="evidence" value="ECO:0007669"/>
    <property type="project" value="InterPro"/>
</dbReference>
<comment type="similarity">
    <text evidence="1 5 6">Belongs to the universal ribosomal protein uL24 family.</text>
</comment>
<dbReference type="InterPro" id="IPR014722">
    <property type="entry name" value="Rib_uL2_dom2"/>
</dbReference>
<reference evidence="8 9" key="1">
    <citation type="submission" date="2019-08" db="EMBL/GenBank/DDBJ databases">
        <authorList>
            <person name="Guy L."/>
        </authorList>
    </citation>
    <scope>NUCLEOTIDE SEQUENCE [LARGE SCALE GENOMIC DNA]</scope>
    <source>
        <strain evidence="8 9">SGT-108</strain>
    </source>
</reference>
<dbReference type="AlphaFoldDB" id="A0A5E4PDZ2"/>
<feature type="domain" description="KOW" evidence="7">
    <location>
        <begin position="3"/>
        <end position="30"/>
    </location>
</feature>
<sequence length="108" mass="11713">MKKIKKGDEVVIIAGKDKGKRGTVLSVVDGGEKLLVEGINTAKKHVKANPNAGERGGIVDKNMPIHRSNVMIYDHTAKKGSRVGIRILKDGQRARFLKASDQLVEVKG</sequence>
<organism evidence="8 9">
    <name type="scientific">Aquicella siphonis</name>
    <dbReference type="NCBI Taxonomy" id="254247"/>
    <lineage>
        <taxon>Bacteria</taxon>
        <taxon>Pseudomonadati</taxon>
        <taxon>Pseudomonadota</taxon>
        <taxon>Gammaproteobacteria</taxon>
        <taxon>Legionellales</taxon>
        <taxon>Coxiellaceae</taxon>
        <taxon>Aquicella</taxon>
    </lineage>
</organism>
<evidence type="ECO:0000256" key="6">
    <source>
        <dbReference type="RuleBase" id="RU003477"/>
    </source>
</evidence>
<dbReference type="CDD" id="cd06089">
    <property type="entry name" value="KOW_RPL26"/>
    <property type="match status" value="1"/>
</dbReference>
<dbReference type="KEGG" id="asip:AQUSIP_04570"/>
<name>A0A5E4PDZ2_9COXI</name>
<keyword evidence="5" id="KW-0699">rRNA-binding</keyword>
<dbReference type="InterPro" id="IPR005824">
    <property type="entry name" value="KOW"/>
</dbReference>
<evidence type="ECO:0000256" key="5">
    <source>
        <dbReference type="HAMAP-Rule" id="MF_01326"/>
    </source>
</evidence>
<comment type="function">
    <text evidence="5">One of two assembly initiator proteins, it binds directly to the 5'-end of the 23S rRNA, where it nucleates assembly of the 50S subunit.</text>
</comment>
<dbReference type="PROSITE" id="PS01108">
    <property type="entry name" value="RIBOSOMAL_L24"/>
    <property type="match status" value="1"/>
</dbReference>
<evidence type="ECO:0000313" key="8">
    <source>
        <dbReference type="EMBL" id="VVC75170.1"/>
    </source>
</evidence>
<dbReference type="GO" id="GO:0006412">
    <property type="term" value="P:translation"/>
    <property type="evidence" value="ECO:0007669"/>
    <property type="project" value="UniProtKB-UniRule"/>
</dbReference>
<keyword evidence="5" id="KW-0694">RNA-binding</keyword>
<dbReference type="Gene3D" id="2.30.30.30">
    <property type="match status" value="1"/>
</dbReference>
<dbReference type="HAMAP" id="MF_01326_B">
    <property type="entry name" value="Ribosomal_uL24_B"/>
    <property type="match status" value="1"/>
</dbReference>
<keyword evidence="3 5" id="KW-0687">Ribonucleoprotein</keyword>
<dbReference type="NCBIfam" id="TIGR01079">
    <property type="entry name" value="rplX_bact"/>
    <property type="match status" value="1"/>
</dbReference>
<dbReference type="Pfam" id="PF17136">
    <property type="entry name" value="ribosomal_L24"/>
    <property type="match status" value="1"/>
</dbReference>
<dbReference type="InterPro" id="IPR008991">
    <property type="entry name" value="Translation_prot_SH3-like_sf"/>
</dbReference>
<accession>A0A5E4PDZ2</accession>
<evidence type="ECO:0000256" key="4">
    <source>
        <dbReference type="ARBA" id="ARBA00035206"/>
    </source>
</evidence>
<evidence type="ECO:0000256" key="3">
    <source>
        <dbReference type="ARBA" id="ARBA00023274"/>
    </source>
</evidence>
<evidence type="ECO:0000259" key="7">
    <source>
        <dbReference type="SMART" id="SM00739"/>
    </source>
</evidence>
<dbReference type="GO" id="GO:1990904">
    <property type="term" value="C:ribonucleoprotein complex"/>
    <property type="evidence" value="ECO:0007669"/>
    <property type="project" value="UniProtKB-KW"/>
</dbReference>
<dbReference type="InterPro" id="IPR005825">
    <property type="entry name" value="Ribosomal_uL24_CS"/>
</dbReference>
<dbReference type="SMART" id="SM00739">
    <property type="entry name" value="KOW"/>
    <property type="match status" value="1"/>
</dbReference>
<comment type="subunit">
    <text evidence="5">Part of the 50S ribosomal subunit.</text>
</comment>
<dbReference type="OrthoDB" id="9807419at2"/>
<evidence type="ECO:0000256" key="2">
    <source>
        <dbReference type="ARBA" id="ARBA00022980"/>
    </source>
</evidence>
<dbReference type="InterPro" id="IPR057264">
    <property type="entry name" value="Ribosomal_uL24_C"/>
</dbReference>
<dbReference type="RefSeq" id="WP_148338225.1">
    <property type="nucleotide sequence ID" value="NZ_LR699119.1"/>
</dbReference>
<comment type="function">
    <text evidence="5">One of the proteins that surrounds the polypeptide exit tunnel on the outside of the subunit.</text>
</comment>